<organism evidence="4 5">
    <name type="scientific">Somion occarium</name>
    <dbReference type="NCBI Taxonomy" id="3059160"/>
    <lineage>
        <taxon>Eukaryota</taxon>
        <taxon>Fungi</taxon>
        <taxon>Dikarya</taxon>
        <taxon>Basidiomycota</taxon>
        <taxon>Agaricomycotina</taxon>
        <taxon>Agaricomycetes</taxon>
        <taxon>Polyporales</taxon>
        <taxon>Cerrenaceae</taxon>
        <taxon>Somion</taxon>
    </lineage>
</organism>
<dbReference type="InterPro" id="IPR001849">
    <property type="entry name" value="PH_domain"/>
</dbReference>
<feature type="region of interest" description="Disordered" evidence="1">
    <location>
        <begin position="475"/>
        <end position="516"/>
    </location>
</feature>
<feature type="region of interest" description="Disordered" evidence="1">
    <location>
        <begin position="1"/>
        <end position="38"/>
    </location>
</feature>
<dbReference type="Pfam" id="PF01369">
    <property type="entry name" value="Sec7"/>
    <property type="match status" value="1"/>
</dbReference>
<proteinExistence type="predicted"/>
<dbReference type="PANTHER" id="PTHR10663">
    <property type="entry name" value="GUANYL-NUCLEOTIDE EXCHANGE FACTOR"/>
    <property type="match status" value="1"/>
</dbReference>
<feature type="region of interest" description="Disordered" evidence="1">
    <location>
        <begin position="214"/>
        <end position="246"/>
    </location>
</feature>
<dbReference type="Pfam" id="PF15410">
    <property type="entry name" value="PH_9"/>
    <property type="match status" value="1"/>
</dbReference>
<dbReference type="Proteomes" id="UP001497453">
    <property type="component" value="Chromosome 1"/>
</dbReference>
<feature type="compositionally biased region" description="Basic and acidic residues" evidence="1">
    <location>
        <begin position="269"/>
        <end position="284"/>
    </location>
</feature>
<evidence type="ECO:0000256" key="1">
    <source>
        <dbReference type="SAM" id="MobiDB-lite"/>
    </source>
</evidence>
<feature type="region of interest" description="Disordered" evidence="1">
    <location>
        <begin position="79"/>
        <end position="99"/>
    </location>
</feature>
<protein>
    <submittedName>
        <fullName evidence="4">Uncharacterized protein</fullName>
    </submittedName>
</protein>
<feature type="compositionally biased region" description="Polar residues" evidence="1">
    <location>
        <begin position="1071"/>
        <end position="1081"/>
    </location>
</feature>
<feature type="compositionally biased region" description="Polar residues" evidence="1">
    <location>
        <begin position="445"/>
        <end position="458"/>
    </location>
</feature>
<evidence type="ECO:0000259" key="3">
    <source>
        <dbReference type="PROSITE" id="PS50190"/>
    </source>
</evidence>
<dbReference type="SUPFAM" id="SSF50729">
    <property type="entry name" value="PH domain-like"/>
    <property type="match status" value="1"/>
</dbReference>
<feature type="region of interest" description="Disordered" evidence="1">
    <location>
        <begin position="260"/>
        <end position="458"/>
    </location>
</feature>
<feature type="domain" description="PH" evidence="2">
    <location>
        <begin position="809"/>
        <end position="935"/>
    </location>
</feature>
<feature type="region of interest" description="Disordered" evidence="1">
    <location>
        <begin position="1071"/>
        <end position="1090"/>
    </location>
</feature>
<name>A0ABP1CK25_9APHY</name>
<feature type="region of interest" description="Disordered" evidence="1">
    <location>
        <begin position="1218"/>
        <end position="1332"/>
    </location>
</feature>
<feature type="compositionally biased region" description="Low complexity" evidence="1">
    <location>
        <begin position="1218"/>
        <end position="1228"/>
    </location>
</feature>
<feature type="compositionally biased region" description="Low complexity" evidence="1">
    <location>
        <begin position="321"/>
        <end position="333"/>
    </location>
</feature>
<dbReference type="SMART" id="SM00222">
    <property type="entry name" value="Sec7"/>
    <property type="match status" value="1"/>
</dbReference>
<feature type="compositionally biased region" description="Polar residues" evidence="1">
    <location>
        <begin position="9"/>
        <end position="21"/>
    </location>
</feature>
<feature type="compositionally biased region" description="Basic and acidic residues" evidence="1">
    <location>
        <begin position="506"/>
        <end position="516"/>
    </location>
</feature>
<feature type="compositionally biased region" description="Polar residues" evidence="1">
    <location>
        <begin position="339"/>
        <end position="355"/>
    </location>
</feature>
<dbReference type="SUPFAM" id="SSF48425">
    <property type="entry name" value="Sec7 domain"/>
    <property type="match status" value="1"/>
</dbReference>
<feature type="compositionally biased region" description="Polar residues" evidence="1">
    <location>
        <begin position="1363"/>
        <end position="1397"/>
    </location>
</feature>
<feature type="compositionally biased region" description="Basic and acidic residues" evidence="1">
    <location>
        <begin position="400"/>
        <end position="409"/>
    </location>
</feature>
<dbReference type="InterPro" id="IPR000904">
    <property type="entry name" value="Sec7_dom"/>
</dbReference>
<gene>
    <name evidence="4" type="ORF">GFSPODELE1_LOCUS1005</name>
</gene>
<reference evidence="5" key="1">
    <citation type="submission" date="2024-04" db="EMBL/GenBank/DDBJ databases">
        <authorList>
            <person name="Shaw F."/>
            <person name="Minotto A."/>
        </authorList>
    </citation>
    <scope>NUCLEOTIDE SEQUENCE [LARGE SCALE GENOMIC DNA]</scope>
</reference>
<feature type="region of interest" description="Disordered" evidence="1">
    <location>
        <begin position="1357"/>
        <end position="1405"/>
    </location>
</feature>
<dbReference type="EMBL" id="OZ037944">
    <property type="protein sequence ID" value="CAL1696040.1"/>
    <property type="molecule type" value="Genomic_DNA"/>
</dbReference>
<evidence type="ECO:0000259" key="2">
    <source>
        <dbReference type="PROSITE" id="PS50003"/>
    </source>
</evidence>
<dbReference type="SMART" id="SM00233">
    <property type="entry name" value="PH"/>
    <property type="match status" value="1"/>
</dbReference>
<dbReference type="CDD" id="cd00171">
    <property type="entry name" value="Sec7"/>
    <property type="match status" value="1"/>
</dbReference>
<dbReference type="Gene3D" id="2.30.29.30">
    <property type="entry name" value="Pleckstrin-homology domain (PH domain)/Phosphotyrosine-binding domain (PTB)"/>
    <property type="match status" value="1"/>
</dbReference>
<dbReference type="PROSITE" id="PS50003">
    <property type="entry name" value="PH_DOMAIN"/>
    <property type="match status" value="1"/>
</dbReference>
<sequence>MVGIFGGKNSPSRPSRPSTDATTPTNNIPPPPYVENGHRGSVYATETITTTTQVVTTTTQTTTHFFSLPLWRKRTPANSAVELSRPSLHASPSSDELGMIRSSPNAPLVLFRDKDLPPTPSPTDSLDHTPIDTPDTSLALEEVSPAQNTHDRVRPNSATPVIALNVPSNGEPSSQSAIALARAALGLGLQPVMLNHFTASSSSSEVNTVSFMTPPTSAASQDRPSVAAMRRAKSFQKDSSDAGAGPSYAQLMERRRSRGLSLGLLHFGTDTKGKSKERETETDARPSLQKSLTRKASFWRKRNNSQTQSPTALSLSQERTLQPLLPSLQPISPFRVDTSVPSSPSLTPESSNPQLSPELRRRHSDRAPPNEIPPEHEVAVSPERSPTGTRSKRRRPRRPRTADTAESQRRRNSSFFSGSSYPLSSSPPSDIALSISPSSSHSSSNQATVRPRSSTNPPFLQRLSINLFGSPSIPSPQLGSSLSGEQLVDSPTHLGSARPSVSRSKHSLEIPRPRHEEESPEVYLHRLLEAVSKAEIATVLASSPDEFHARALRAYVERFDFSSDPLDVALRKLLMDVGLPKETQQIDRVMEAFASRYLQCHMNLFTSDDHPYVLAFSLIMLHTDAFNKSNKRKMTKADYIKNTRLPGVAPEVLDCFYDNIVFAPFIFIEDPLDVNGQRGLVPDGTPSRRLSSFSAPSPGGMNGASLLGKSAKIDPYYLITRNLLDDLRVNVEMYVPRNSPYVYQGTAGQWDDDELLRAFQTAGVVEVNSAGYYPAPWFSLGVGGGPGPMAIGGGLPSAFPPSPEAFSLRVTKVGTLWRKDVVLEGGRKPMHRKWKEWSVLLTGSQLLLCRDLTWVNVILAKAERVNGEVNLPHASIPKPDELLSVKDAVAVFDKSYIKYPNVLRLALPDGRHALFQAPDEKQMNEWIARINYASAFKTAGVRMRSLGMSGKDIELTGQAAAASHLRDVQNRNREITSRRGVRTWEGRSSLDIEMSSRSDPVMPAQSASKPAKVRTASVDSDQCTSPMENPSKLLKATFDQVKQDLAAGHWQSMDEISLRSFTRPRAMSLESSLGSPFTSPSKADEIEEPQLSSRSRIIRSKVSELESKISVAQGQLETDMRFVRNIAVLTPFQRATRERLQAAVQAISKRVMQVRLDIEKLVCHRDVLARDLIAEERDWQWTKKMALRAATVSLQIQQQQQQVPRMTLSVFLDDVAEQSLSTSPPQRSTSRRPESSAGESFHSALEYSSDSDDRRDTSFDTSPSLTAPSTPKHAKASLSTVPDSLERRKAAPLTAESSMESSFSNRSDTPERSHQKYVTAPEMPEEEAEEWDKTRAAKRVSLVKLPSDLRMSVLFSKHGQGNGQSVSEESPNPTSPQSERPTQVGSGTEHSQNNSPVETLAVLNV</sequence>
<feature type="compositionally biased region" description="Polar residues" evidence="1">
    <location>
        <begin position="214"/>
        <end position="223"/>
    </location>
</feature>
<dbReference type="PROSITE" id="PS50190">
    <property type="entry name" value="SEC7"/>
    <property type="match status" value="1"/>
</dbReference>
<feature type="compositionally biased region" description="Polar residues" evidence="1">
    <location>
        <begin position="1017"/>
        <end position="1026"/>
    </location>
</feature>
<feature type="region of interest" description="Disordered" evidence="1">
    <location>
        <begin position="994"/>
        <end position="1026"/>
    </location>
</feature>
<evidence type="ECO:0000313" key="5">
    <source>
        <dbReference type="Proteomes" id="UP001497453"/>
    </source>
</evidence>
<dbReference type="InterPro" id="IPR011993">
    <property type="entry name" value="PH-like_dom_sf"/>
</dbReference>
<accession>A0ABP1CK25</accession>
<dbReference type="Gene3D" id="1.10.1000.11">
    <property type="entry name" value="Arf Nucleotide-binding Site Opener,domain 2"/>
    <property type="match status" value="1"/>
</dbReference>
<keyword evidence="5" id="KW-1185">Reference proteome</keyword>
<dbReference type="InterPro" id="IPR041681">
    <property type="entry name" value="PH_9"/>
</dbReference>
<feature type="domain" description="SEC7" evidence="3">
    <location>
        <begin position="482"/>
        <end position="663"/>
    </location>
</feature>
<dbReference type="PANTHER" id="PTHR10663:SF405">
    <property type="entry name" value="ARF GUANINE NUCLEOTIDE EXCHANGE FACTOR SYT1"/>
    <property type="match status" value="1"/>
</dbReference>
<feature type="compositionally biased region" description="Polar residues" evidence="1">
    <location>
        <begin position="304"/>
        <end position="320"/>
    </location>
</feature>
<feature type="compositionally biased region" description="Low complexity" evidence="1">
    <location>
        <begin position="413"/>
        <end position="444"/>
    </location>
</feature>
<feature type="compositionally biased region" description="Basic residues" evidence="1">
    <location>
        <begin position="390"/>
        <end position="399"/>
    </location>
</feature>
<evidence type="ECO:0000313" key="4">
    <source>
        <dbReference type="EMBL" id="CAL1696040.1"/>
    </source>
</evidence>
<feature type="compositionally biased region" description="Polar residues" evidence="1">
    <location>
        <begin position="475"/>
        <end position="484"/>
    </location>
</feature>
<dbReference type="InterPro" id="IPR023394">
    <property type="entry name" value="Sec7_C_sf"/>
</dbReference>
<feature type="compositionally biased region" description="Low complexity" evidence="1">
    <location>
        <begin position="1297"/>
        <end position="1307"/>
    </location>
</feature>
<dbReference type="InterPro" id="IPR035999">
    <property type="entry name" value="Sec7_dom_sf"/>
</dbReference>
<feature type="compositionally biased region" description="Basic and acidic residues" evidence="1">
    <location>
        <begin position="365"/>
        <end position="378"/>
    </location>
</feature>